<dbReference type="Proteomes" id="UP000001745">
    <property type="component" value="Unassembled WGS sequence"/>
</dbReference>
<dbReference type="VEuPathDB" id="FungiDB:TSTA_053170"/>
<dbReference type="InParanoid" id="B8MQW4"/>
<dbReference type="HOGENOM" id="CLU_098343_0_0_1"/>
<evidence type="ECO:0000313" key="2">
    <source>
        <dbReference type="Proteomes" id="UP000001745"/>
    </source>
</evidence>
<dbReference type="eggNOG" id="ENOG502SSHC">
    <property type="taxonomic scope" value="Eukaryota"/>
</dbReference>
<evidence type="ECO:0000313" key="1">
    <source>
        <dbReference type="EMBL" id="EED12799.1"/>
    </source>
</evidence>
<reference evidence="2" key="1">
    <citation type="journal article" date="2015" name="Genome Announc.">
        <title>Genome sequence of the AIDS-associated pathogen Penicillium marneffei (ATCC18224) and its near taxonomic relative Talaromyces stipitatus (ATCC10500).</title>
        <authorList>
            <person name="Nierman W.C."/>
            <person name="Fedorova-Abrams N.D."/>
            <person name="Andrianopoulos A."/>
        </authorList>
    </citation>
    <scope>NUCLEOTIDE SEQUENCE [LARGE SCALE GENOMIC DNA]</scope>
    <source>
        <strain evidence="2">ATCC 10500 / CBS 375.48 / QM 6759 / NRRL 1006</strain>
    </source>
</reference>
<dbReference type="EMBL" id="EQ962659">
    <property type="protein sequence ID" value="EED12799.1"/>
    <property type="molecule type" value="Genomic_DNA"/>
</dbReference>
<keyword evidence="2" id="KW-1185">Reference proteome</keyword>
<sequence>MLSTANTIDEYHSSSMDLPTLTETALRHPDCCCSLSSTLLDAITSNLCENIDSGLVLSVGSGTGLLEALLLSLWTSSFVSVGRKLNMEGVEVLGSESLDLHSPNRYLPEECFNVVKGSWALSSRVKQAAAIMFVYPRSTELVRRYMEEAALFSDKLHIALWLGPSSDWAEFEPSFTVSKLGELMKERVGYENKISFAIFLIRKLSWKHTREWDD</sequence>
<dbReference type="RefSeq" id="XP_002486910.1">
    <property type="nucleotide sequence ID" value="XM_002486865.1"/>
</dbReference>
<dbReference type="OMA" id="PKADWDD"/>
<name>B8MQW4_TALSN</name>
<dbReference type="OrthoDB" id="2151982at2759"/>
<dbReference type="AlphaFoldDB" id="B8MQW4"/>
<organism evidence="1 2">
    <name type="scientific">Talaromyces stipitatus (strain ATCC 10500 / CBS 375.48 / QM 6759 / NRRL 1006)</name>
    <name type="common">Penicillium stipitatum</name>
    <dbReference type="NCBI Taxonomy" id="441959"/>
    <lineage>
        <taxon>Eukaryota</taxon>
        <taxon>Fungi</taxon>
        <taxon>Dikarya</taxon>
        <taxon>Ascomycota</taxon>
        <taxon>Pezizomycotina</taxon>
        <taxon>Eurotiomycetes</taxon>
        <taxon>Eurotiomycetidae</taxon>
        <taxon>Eurotiales</taxon>
        <taxon>Trichocomaceae</taxon>
        <taxon>Talaromyces</taxon>
        <taxon>Talaromyces sect. Talaromyces</taxon>
    </lineage>
</organism>
<dbReference type="GeneID" id="8098268"/>
<accession>B8MQW4</accession>
<gene>
    <name evidence="1" type="ORF">TSTA_053170</name>
</gene>
<protein>
    <submittedName>
        <fullName evidence="1">Uncharacterized protein</fullName>
    </submittedName>
</protein>
<dbReference type="PhylomeDB" id="B8MQW4"/>
<proteinExistence type="predicted"/>